<evidence type="ECO:0000313" key="1">
    <source>
        <dbReference type="EMBL" id="GBL90317.1"/>
    </source>
</evidence>
<keyword evidence="2" id="KW-1185">Reference proteome</keyword>
<reference evidence="1 2" key="1">
    <citation type="journal article" date="2019" name="Sci. Rep.">
        <title>Orb-weaving spider Araneus ventricosus genome elucidates the spidroin gene catalogue.</title>
        <authorList>
            <person name="Kono N."/>
            <person name="Nakamura H."/>
            <person name="Ohtoshi R."/>
            <person name="Moran D.A.P."/>
            <person name="Shinohara A."/>
            <person name="Yoshida Y."/>
            <person name="Fujiwara M."/>
            <person name="Mori M."/>
            <person name="Tomita M."/>
            <person name="Arakawa K."/>
        </authorList>
    </citation>
    <scope>NUCLEOTIDE SEQUENCE [LARGE SCALE GENOMIC DNA]</scope>
</reference>
<dbReference type="AlphaFoldDB" id="A0A4Y2BEY7"/>
<name>A0A4Y2BEY7_ARAVE</name>
<sequence length="109" mass="12455">MKNSFRNISDAILRAVVSLQNITVMKNAECHAIVTNSSTLIARPLKIKEFSLFNSESNLFKKSPDGRSTDHTIPRRDFQHRWGAGCYRWETYGYSLSALWQVATECRTA</sequence>
<dbReference type="Proteomes" id="UP000499080">
    <property type="component" value="Unassembled WGS sequence"/>
</dbReference>
<accession>A0A4Y2BEY7</accession>
<organism evidence="1 2">
    <name type="scientific">Araneus ventricosus</name>
    <name type="common">Orbweaver spider</name>
    <name type="synonym">Epeira ventricosa</name>
    <dbReference type="NCBI Taxonomy" id="182803"/>
    <lineage>
        <taxon>Eukaryota</taxon>
        <taxon>Metazoa</taxon>
        <taxon>Ecdysozoa</taxon>
        <taxon>Arthropoda</taxon>
        <taxon>Chelicerata</taxon>
        <taxon>Arachnida</taxon>
        <taxon>Araneae</taxon>
        <taxon>Araneomorphae</taxon>
        <taxon>Entelegynae</taxon>
        <taxon>Araneoidea</taxon>
        <taxon>Araneidae</taxon>
        <taxon>Araneus</taxon>
    </lineage>
</organism>
<gene>
    <name evidence="1" type="ORF">AVEN_130407_1</name>
</gene>
<proteinExistence type="predicted"/>
<comment type="caution">
    <text evidence="1">The sequence shown here is derived from an EMBL/GenBank/DDBJ whole genome shotgun (WGS) entry which is preliminary data.</text>
</comment>
<evidence type="ECO:0000313" key="2">
    <source>
        <dbReference type="Proteomes" id="UP000499080"/>
    </source>
</evidence>
<dbReference type="EMBL" id="BGPR01000070">
    <property type="protein sequence ID" value="GBL90317.1"/>
    <property type="molecule type" value="Genomic_DNA"/>
</dbReference>
<protein>
    <submittedName>
        <fullName evidence="1">Uncharacterized protein</fullName>
    </submittedName>
</protein>